<evidence type="ECO:0000313" key="3">
    <source>
        <dbReference type="Proteomes" id="UP001295444"/>
    </source>
</evidence>
<evidence type="ECO:0000313" key="2">
    <source>
        <dbReference type="EMBL" id="CAH2320012.1"/>
    </source>
</evidence>
<feature type="compositionally biased region" description="Basic and acidic residues" evidence="1">
    <location>
        <begin position="77"/>
        <end position="87"/>
    </location>
</feature>
<accession>A0AAD1T6Z6</accession>
<dbReference type="AlphaFoldDB" id="A0AAD1T6Z6"/>
<dbReference type="Proteomes" id="UP001295444">
    <property type="component" value="Chromosome 10"/>
</dbReference>
<dbReference type="InterPro" id="IPR042566">
    <property type="entry name" value="L1_C"/>
</dbReference>
<sequence length="87" mass="9991">MFSDLSAATLRTRKTFQQVIETLRANHVLYRWGFPIHLIASRNGITTVLHTAEEGLNLLHQWNMPMVGDSQTPKPPRRVEKDIHTSN</sequence>
<dbReference type="Gene3D" id="3.30.250.20">
    <property type="entry name" value="L1 transposable element, C-terminal domain"/>
    <property type="match status" value="1"/>
</dbReference>
<protein>
    <submittedName>
        <fullName evidence="2">Uncharacterized protein</fullName>
    </submittedName>
</protein>
<gene>
    <name evidence="2" type="ORF">PECUL_23A050945</name>
</gene>
<dbReference type="EMBL" id="OW240921">
    <property type="protein sequence ID" value="CAH2320012.1"/>
    <property type="molecule type" value="Genomic_DNA"/>
</dbReference>
<feature type="region of interest" description="Disordered" evidence="1">
    <location>
        <begin position="66"/>
        <end position="87"/>
    </location>
</feature>
<evidence type="ECO:0000256" key="1">
    <source>
        <dbReference type="SAM" id="MobiDB-lite"/>
    </source>
</evidence>
<organism evidence="2 3">
    <name type="scientific">Pelobates cultripes</name>
    <name type="common">Western spadefoot toad</name>
    <dbReference type="NCBI Taxonomy" id="61616"/>
    <lineage>
        <taxon>Eukaryota</taxon>
        <taxon>Metazoa</taxon>
        <taxon>Chordata</taxon>
        <taxon>Craniata</taxon>
        <taxon>Vertebrata</taxon>
        <taxon>Euteleostomi</taxon>
        <taxon>Amphibia</taxon>
        <taxon>Batrachia</taxon>
        <taxon>Anura</taxon>
        <taxon>Pelobatoidea</taxon>
        <taxon>Pelobatidae</taxon>
        <taxon>Pelobates</taxon>
    </lineage>
</organism>
<reference evidence="2" key="1">
    <citation type="submission" date="2022-03" db="EMBL/GenBank/DDBJ databases">
        <authorList>
            <person name="Alioto T."/>
            <person name="Alioto T."/>
            <person name="Gomez Garrido J."/>
        </authorList>
    </citation>
    <scope>NUCLEOTIDE SEQUENCE</scope>
</reference>
<proteinExistence type="predicted"/>
<name>A0AAD1T6Z6_PELCU</name>
<keyword evidence="3" id="KW-1185">Reference proteome</keyword>